<dbReference type="InterPro" id="IPR015943">
    <property type="entry name" value="WD40/YVTN_repeat-like_dom_sf"/>
</dbReference>
<keyword evidence="3" id="KW-0732">Signal</keyword>
<feature type="domain" description="Peptidase S74" evidence="4">
    <location>
        <begin position="892"/>
        <end position="1064"/>
    </location>
</feature>
<keyword evidence="1" id="KW-0175">Coiled coil</keyword>
<accession>A0ABS0IF99</accession>
<dbReference type="InterPro" id="IPR013211">
    <property type="entry name" value="LVIVD"/>
</dbReference>
<evidence type="ECO:0000313" key="5">
    <source>
        <dbReference type="EMBL" id="MBF9237022.1"/>
    </source>
</evidence>
<dbReference type="PANTHER" id="PTHR47197">
    <property type="entry name" value="PROTEIN NIRF"/>
    <property type="match status" value="1"/>
</dbReference>
<comment type="caution">
    <text evidence="5">The sequence shown here is derived from an EMBL/GenBank/DDBJ whole genome shotgun (WGS) entry which is preliminary data.</text>
</comment>
<feature type="chain" id="PRO_5045990935" evidence="3">
    <location>
        <begin position="38"/>
        <end position="1104"/>
    </location>
</feature>
<name>A0ABS0IF99_9BACT</name>
<dbReference type="RefSeq" id="WP_196281387.1">
    <property type="nucleotide sequence ID" value="NZ_JADQDQ010000002.1"/>
</dbReference>
<dbReference type="InterPro" id="IPR030392">
    <property type="entry name" value="S74_ICA"/>
</dbReference>
<feature type="compositionally biased region" description="Low complexity" evidence="2">
    <location>
        <begin position="475"/>
        <end position="486"/>
    </location>
</feature>
<dbReference type="SUPFAM" id="SSF75011">
    <property type="entry name" value="3-carboxy-cis,cis-mucoante lactonizing enzyme"/>
    <property type="match status" value="1"/>
</dbReference>
<dbReference type="EMBL" id="JADQDQ010000002">
    <property type="protein sequence ID" value="MBF9237022.1"/>
    <property type="molecule type" value="Genomic_DNA"/>
</dbReference>
<dbReference type="Pfam" id="PF08309">
    <property type="entry name" value="LVIVD"/>
    <property type="match status" value="3"/>
</dbReference>
<evidence type="ECO:0000313" key="6">
    <source>
        <dbReference type="Proteomes" id="UP000597617"/>
    </source>
</evidence>
<feature type="coiled-coil region" evidence="1">
    <location>
        <begin position="1050"/>
        <end position="1077"/>
    </location>
</feature>
<evidence type="ECO:0000259" key="4">
    <source>
        <dbReference type="PROSITE" id="PS51688"/>
    </source>
</evidence>
<dbReference type="PROSITE" id="PS51688">
    <property type="entry name" value="ICA"/>
    <property type="match status" value="1"/>
</dbReference>
<feature type="compositionally biased region" description="Low complexity" evidence="2">
    <location>
        <begin position="492"/>
        <end position="518"/>
    </location>
</feature>
<evidence type="ECO:0000256" key="2">
    <source>
        <dbReference type="SAM" id="MobiDB-lite"/>
    </source>
</evidence>
<proteinExistence type="predicted"/>
<organism evidence="5 6">
    <name type="scientific">Hymenobacter jeongseonensis</name>
    <dbReference type="NCBI Taxonomy" id="2791027"/>
    <lineage>
        <taxon>Bacteria</taxon>
        <taxon>Pseudomonadati</taxon>
        <taxon>Bacteroidota</taxon>
        <taxon>Cytophagia</taxon>
        <taxon>Cytophagales</taxon>
        <taxon>Hymenobacteraceae</taxon>
        <taxon>Hymenobacter</taxon>
    </lineage>
</organism>
<dbReference type="InterPro" id="IPR008160">
    <property type="entry name" value="Collagen"/>
</dbReference>
<evidence type="ECO:0000256" key="1">
    <source>
        <dbReference type="SAM" id="Coils"/>
    </source>
</evidence>
<feature type="region of interest" description="Disordered" evidence="2">
    <location>
        <begin position="475"/>
        <end position="518"/>
    </location>
</feature>
<dbReference type="Pfam" id="PF01391">
    <property type="entry name" value="Collagen"/>
    <property type="match status" value="1"/>
</dbReference>
<sequence>MPNFSSLTTAVLARPTRLLSPLLLALTLLAAAPAAQAQTATPTGNVGIGTTAPTQKLDVDGNLRVRGLGGSTNRLPVVLPDGTLGVNAPVYSATATAGFLTAPTGAVSVGNGPLSVAVSGTRAYVVSQNSNTLQVFDVATSSAPVLLGSVNTSSQPSCVVVSGTRAYVTTTAIFANQVNAGVQVYDVSGTGAPVLLSTLNTDHAPRSVAVSGTTAYVVGSTLNRLQVFDVATPSAPVLLASVGAFGSPRSVVVSGTRAYVATYGGYIHSFDVATPTAPVLLGTANTGINTFPVSIAVSGTTAYVVTQGNNTFHVFDVTAAGAPVPLGTATTDAFPSSVAVSGTTAYVTNRSSSNLQVFNVATSSAPVLLGTVGTGERPNSVAVSGTTAYVVNANSNNLQVFAFPGPPRVVAVSADGTLGSVPAPTLSVSGQNLSIAGGNTVVLPATAGPAGPAGPQGATGATGATGAAGVAGANGTNGATGAQGPAGPTGPTGPAGADGATGPTGPAGANAAAGPGLSSSVSGGVATIRLGGSALTAAADIPLNGHNLSFSGSGKVGIGTTGPDTQLDVRAEFGTPAITVGTTGGGLGALYLGNSSHGLRRGFGGGGNDVGLYTTSGNVYISANGDGLRNQFVVLSNGNVGIGTPAPGERLEVSDNARFRNNITVDNYALVRERLGIGKTAPLTALSIGQLSSQSGSVGQNLGELSFVGFNRTVVSAGIQAVTRDFDDTGHLLFKTSANGSGAVERMRITADGNVGVNTTNPAHPLTVRANNDGAMLGFTNDSGVDKYNWSLSNTGLNLSESFVAAGRIFVKNGGNVGIGTTDPIARLHVKAAISGTNAITAGGNYSFFNPGSGVGVSSTQSNVGKAVSAYFEGGEVWVNSYIVAGALQTTSDRRIKRVVGLSNRAADLALLNKLRITDYTYIDQVNNTNQVVKKVIAQEVEELLPQSVTRSYQALPNVYEKATRVSYANGQVTVTTAKPHELPATGGRMRFYTPANASIDVDVTVVNAHSVRFASTDAHAAGLFVYGKYVDDFRSVDYDALSMLNVSATQELARKVAALEAENAALKTRTASAETKAAQATAATESFEQRLQALEAGGAQAQH</sequence>
<dbReference type="InterPro" id="IPR051200">
    <property type="entry name" value="Host-pathogen_enzymatic-act"/>
</dbReference>
<keyword evidence="6" id="KW-1185">Reference proteome</keyword>
<dbReference type="PANTHER" id="PTHR47197:SF3">
    <property type="entry name" value="DIHYDRO-HEME D1 DEHYDROGENASE"/>
    <property type="match status" value="1"/>
</dbReference>
<feature type="signal peptide" evidence="3">
    <location>
        <begin position="1"/>
        <end position="37"/>
    </location>
</feature>
<dbReference type="Pfam" id="PF13884">
    <property type="entry name" value="Peptidase_S74"/>
    <property type="match status" value="1"/>
</dbReference>
<dbReference type="Gene3D" id="2.130.10.10">
    <property type="entry name" value="YVTN repeat-like/Quinoprotein amine dehydrogenase"/>
    <property type="match status" value="2"/>
</dbReference>
<dbReference type="SUPFAM" id="SSF50969">
    <property type="entry name" value="YVTN repeat-like/Quinoprotein amine dehydrogenase"/>
    <property type="match status" value="1"/>
</dbReference>
<reference evidence="5 6" key="1">
    <citation type="submission" date="2020-11" db="EMBL/GenBank/DDBJ databases">
        <authorList>
            <person name="Kim M.K."/>
        </authorList>
    </citation>
    <scope>NUCLEOTIDE SEQUENCE [LARGE SCALE GENOMIC DNA]</scope>
    <source>
        <strain evidence="5 6">BT683</strain>
    </source>
</reference>
<evidence type="ECO:0000256" key="3">
    <source>
        <dbReference type="SAM" id="SignalP"/>
    </source>
</evidence>
<protein>
    <submittedName>
        <fullName evidence="5">Tail fiber domain-containing protein</fullName>
    </submittedName>
</protein>
<dbReference type="Proteomes" id="UP000597617">
    <property type="component" value="Unassembled WGS sequence"/>
</dbReference>
<gene>
    <name evidence="5" type="ORF">I2I05_06400</name>
</gene>
<dbReference type="InterPro" id="IPR011044">
    <property type="entry name" value="Quino_amine_DH_bsu"/>
</dbReference>